<comment type="caution">
    <text evidence="2">The sequence shown here is derived from an EMBL/GenBank/DDBJ whole genome shotgun (WGS) entry which is preliminary data.</text>
</comment>
<gene>
    <name evidence="2" type="ORF">ACFYU5_34805</name>
</gene>
<name>A0ABW6PEJ2_9NOCA</name>
<dbReference type="EMBL" id="JBIAMT010000010">
    <property type="protein sequence ID" value="MFF0501610.1"/>
    <property type="molecule type" value="Genomic_DNA"/>
</dbReference>
<dbReference type="Gene3D" id="3.10.450.50">
    <property type="match status" value="1"/>
</dbReference>
<evidence type="ECO:0000313" key="3">
    <source>
        <dbReference type="Proteomes" id="UP001601442"/>
    </source>
</evidence>
<dbReference type="InterPro" id="IPR032710">
    <property type="entry name" value="NTF2-like_dom_sf"/>
</dbReference>
<dbReference type="Pfam" id="PF13577">
    <property type="entry name" value="SnoaL_4"/>
    <property type="match status" value="1"/>
</dbReference>
<sequence length="180" mass="19606">MEERLAALESRLRVLEDEREIHRIVARYGPLVDTGAADAVAELWTEDGVYDVDGLYMDGREGISAMVRSDLHQGFIAGGSAHFQGPVHITLAGDTAIGSSYSLMVLHDAGTFEVRRATAHHWRFERTTQGWRVRHRTSRALNGDDLARGLLADGVAGRTLDEHEGPFGLGHHAAPAENGG</sequence>
<organism evidence="2 3">
    <name type="scientific">Nocardia aobensis</name>
    <dbReference type="NCBI Taxonomy" id="257277"/>
    <lineage>
        <taxon>Bacteria</taxon>
        <taxon>Bacillati</taxon>
        <taxon>Actinomycetota</taxon>
        <taxon>Actinomycetes</taxon>
        <taxon>Mycobacteriales</taxon>
        <taxon>Nocardiaceae</taxon>
        <taxon>Nocardia</taxon>
    </lineage>
</organism>
<evidence type="ECO:0000259" key="1">
    <source>
        <dbReference type="Pfam" id="PF13577"/>
    </source>
</evidence>
<keyword evidence="3" id="KW-1185">Reference proteome</keyword>
<proteinExistence type="predicted"/>
<dbReference type="RefSeq" id="WP_195023473.1">
    <property type="nucleotide sequence ID" value="NZ_JBIAMT010000010.1"/>
</dbReference>
<evidence type="ECO:0000313" key="2">
    <source>
        <dbReference type="EMBL" id="MFF0501610.1"/>
    </source>
</evidence>
<dbReference type="InterPro" id="IPR037401">
    <property type="entry name" value="SnoaL-like"/>
</dbReference>
<dbReference type="Proteomes" id="UP001601442">
    <property type="component" value="Unassembled WGS sequence"/>
</dbReference>
<accession>A0ABW6PEJ2</accession>
<dbReference type="CDD" id="cd00531">
    <property type="entry name" value="NTF2_like"/>
    <property type="match status" value="1"/>
</dbReference>
<dbReference type="SUPFAM" id="SSF54427">
    <property type="entry name" value="NTF2-like"/>
    <property type="match status" value="1"/>
</dbReference>
<reference evidence="2 3" key="1">
    <citation type="submission" date="2024-10" db="EMBL/GenBank/DDBJ databases">
        <title>The Natural Products Discovery Center: Release of the First 8490 Sequenced Strains for Exploring Actinobacteria Biosynthetic Diversity.</title>
        <authorList>
            <person name="Kalkreuter E."/>
            <person name="Kautsar S.A."/>
            <person name="Yang D."/>
            <person name="Bader C.D."/>
            <person name="Teijaro C.N."/>
            <person name="Fluegel L."/>
            <person name="Davis C.M."/>
            <person name="Simpson J.R."/>
            <person name="Lauterbach L."/>
            <person name="Steele A.D."/>
            <person name="Gui C."/>
            <person name="Meng S."/>
            <person name="Li G."/>
            <person name="Viehrig K."/>
            <person name="Ye F."/>
            <person name="Su P."/>
            <person name="Kiefer A.F."/>
            <person name="Nichols A."/>
            <person name="Cepeda A.J."/>
            <person name="Yan W."/>
            <person name="Fan B."/>
            <person name="Jiang Y."/>
            <person name="Adhikari A."/>
            <person name="Zheng C.-J."/>
            <person name="Schuster L."/>
            <person name="Cowan T.M."/>
            <person name="Smanski M.J."/>
            <person name="Chevrette M.G."/>
            <person name="De Carvalho L.P.S."/>
            <person name="Shen B."/>
        </authorList>
    </citation>
    <scope>NUCLEOTIDE SEQUENCE [LARGE SCALE GENOMIC DNA]</scope>
    <source>
        <strain evidence="2 3">NPDC004119</strain>
    </source>
</reference>
<feature type="domain" description="SnoaL-like" evidence="1">
    <location>
        <begin position="14"/>
        <end position="137"/>
    </location>
</feature>
<protein>
    <submittedName>
        <fullName evidence="2">Nuclear transport factor 2 family protein</fullName>
    </submittedName>
</protein>